<evidence type="ECO:0000259" key="14">
    <source>
        <dbReference type="PROSITE" id="PS51999"/>
    </source>
</evidence>
<name>A0A8H7Q640_9FUNG</name>
<dbReference type="SUPFAM" id="SSF56712">
    <property type="entry name" value="Prokaryotic type I DNA topoisomerase"/>
    <property type="match status" value="1"/>
</dbReference>
<dbReference type="PANTHER" id="PTHR11390:SF21">
    <property type="entry name" value="DNA TOPOISOMERASE 3-ALPHA"/>
    <property type="match status" value="1"/>
</dbReference>
<dbReference type="PROSITE" id="PS51999">
    <property type="entry name" value="ZF_GRF"/>
    <property type="match status" value="5"/>
</dbReference>
<dbReference type="GO" id="GO:0006310">
    <property type="term" value="P:DNA recombination"/>
    <property type="evidence" value="ECO:0007669"/>
    <property type="project" value="TreeGrafter"/>
</dbReference>
<dbReference type="OrthoDB" id="430051at2759"/>
<dbReference type="PROSITE" id="PS00396">
    <property type="entry name" value="TOPO_IA_1"/>
    <property type="match status" value="1"/>
</dbReference>
<evidence type="ECO:0000256" key="5">
    <source>
        <dbReference type="ARBA" id="ARBA00022771"/>
    </source>
</evidence>
<feature type="domain" description="GRF-type" evidence="14">
    <location>
        <begin position="760"/>
        <end position="804"/>
    </location>
</feature>
<dbReference type="CDD" id="cd03362">
    <property type="entry name" value="TOPRIM_TopoIA_TopoIII"/>
    <property type="match status" value="1"/>
</dbReference>
<keyword evidence="8 11" id="KW-0238">DNA-binding</keyword>
<keyword evidence="5 10" id="KW-0863">Zinc-finger</keyword>
<dbReference type="GO" id="GO:0003677">
    <property type="term" value="F:DNA binding"/>
    <property type="evidence" value="ECO:0007669"/>
    <property type="project" value="UniProtKB-KW"/>
</dbReference>
<dbReference type="InterPro" id="IPR013826">
    <property type="entry name" value="Topo_IA_cen_sub3"/>
</dbReference>
<feature type="domain" description="GRF-type" evidence="14">
    <location>
        <begin position="822"/>
        <end position="866"/>
    </location>
</feature>
<evidence type="ECO:0000256" key="3">
    <source>
        <dbReference type="ARBA" id="ARBA00012891"/>
    </source>
</evidence>
<dbReference type="GO" id="GO:0006265">
    <property type="term" value="P:DNA topological change"/>
    <property type="evidence" value="ECO:0007669"/>
    <property type="project" value="InterPro"/>
</dbReference>
<dbReference type="FunFam" id="1.10.290.10:FF:000001">
    <property type="entry name" value="DNA topoisomerase"/>
    <property type="match status" value="1"/>
</dbReference>
<dbReference type="Gene3D" id="3.40.50.140">
    <property type="match status" value="1"/>
</dbReference>
<sequence>RHAFRILCHTYFGSNPMHILCVAEKPSAAKQIAGILSQGRFQTRPSPVPYIKNYDFDYSINNRNVTITMTSLIGHIMCSDFPDEYRGWHSCRPDTLFDAPVIDKVIDKSKDIARNLKDEVRKADTLFIWTDCDREGEAIGFEVTEICRSIRRNIQVWRARFSAMQPVDLHRAAQQPTELDMRQVNAVKARSELDLRTGAAFTRLLTLKIRDSFFSAEEKKLLSYGSCQFPTLGFVVDRYLAVQNFVPEKFWKLDCKYTPSSQPALQSRHVAPTANHQQLNTTFNWKRNRLFDRRMCFVIYDKCMQNPVALVTRVIQKMTSKRKPLPLTTIEMQKTACRVLRMTSDQIMTVAEDLYTKGFISYPRTETDQFDGNFNFQELIAKQSDDPVWGVHAQGLLNGGFETPRSGRSNDKAHPPIHPTGAGGNLTGNDRRVYEFIARSFLAACSKDAKGSETVVEIDIAEEMFDTKGLVVLERNYLDIYTYDKWSASQIPNFQQNQTFIPSVLDMVESTTTAPEMLTEVDLIGLMEKNEIGTDATIHEHIKKILEREYVFKQRHYFHPSPTGIALVLGYDEIGFDLSLTKPFLRREMEADLKRICNGERSRDTVVQQSLIRYRDIYTKSTNEFDKLIESFRRHVGNRGGNGTNSNGNPPPPPNDGGNGPSGGGPWRPGGGGGGGGNGPSPGGGGGWPHSGSDGNQTNGRATGNTDNPKCNCGNPSRIATVQKEGPNKGRTFYRCGDGIKDCGYFAWTDEPPRTAGPNCDCNKPSVSRTVTKEGQNHGRTIFICALPQDDNSRCNFFAWEDEASNPPATNFSTHRAAGPNCDCNKPSVSRTVIKEGQNHGRIFFSCALPQDDSNRCNFFAWEDDGATTSSSTTFNYPPQEASSSTSAPICGCGQPTIQRRVIKEGANKGRLFYKCATGFSHENGGCGFFEFQDEPPSHTASSATQAFIMNTSPTTMKTYRNAHEMGGSTSEPRKTCNCGLIAVSKKITKADSVNRGKMFWTCPKESKFSRCNYFELTEDTNVQYAAVSGGSTCYQCGK</sequence>
<evidence type="ECO:0000256" key="8">
    <source>
        <dbReference type="ARBA" id="ARBA00023125"/>
    </source>
</evidence>
<dbReference type="GO" id="GO:0008270">
    <property type="term" value="F:zinc ion binding"/>
    <property type="evidence" value="ECO:0007669"/>
    <property type="project" value="UniProtKB-KW"/>
</dbReference>
<evidence type="ECO:0000259" key="13">
    <source>
        <dbReference type="PROSITE" id="PS50880"/>
    </source>
</evidence>
<evidence type="ECO:0000259" key="15">
    <source>
        <dbReference type="PROSITE" id="PS52039"/>
    </source>
</evidence>
<keyword evidence="17" id="KW-1185">Reference proteome</keyword>
<feature type="non-terminal residue" evidence="16">
    <location>
        <position position="1039"/>
    </location>
</feature>
<gene>
    <name evidence="16" type="ORF">INT44_002886</name>
</gene>
<dbReference type="InterPro" id="IPR003602">
    <property type="entry name" value="Topo_IA_DNA-bd_dom"/>
</dbReference>
<dbReference type="InterPro" id="IPR023406">
    <property type="entry name" value="Topo_IA_AS"/>
</dbReference>
<dbReference type="CDD" id="cd00186">
    <property type="entry name" value="TOP1Ac"/>
    <property type="match status" value="1"/>
</dbReference>
<dbReference type="Pfam" id="PF01131">
    <property type="entry name" value="Topoisom_bac"/>
    <property type="match status" value="1"/>
</dbReference>
<dbReference type="Gene3D" id="2.70.20.10">
    <property type="entry name" value="Topoisomerase I, domain 3"/>
    <property type="match status" value="1"/>
</dbReference>
<evidence type="ECO:0000256" key="1">
    <source>
        <dbReference type="ARBA" id="ARBA00000213"/>
    </source>
</evidence>
<dbReference type="InterPro" id="IPR006171">
    <property type="entry name" value="TOPRIM_dom"/>
</dbReference>
<dbReference type="AlphaFoldDB" id="A0A8H7Q640"/>
<dbReference type="PRINTS" id="PR00417">
    <property type="entry name" value="PRTPISMRASEI"/>
</dbReference>
<evidence type="ECO:0000256" key="10">
    <source>
        <dbReference type="PROSITE-ProRule" id="PRU01343"/>
    </source>
</evidence>
<accession>A0A8H7Q640</accession>
<evidence type="ECO:0000256" key="12">
    <source>
        <dbReference type="SAM" id="MobiDB-lite"/>
    </source>
</evidence>
<evidence type="ECO:0000256" key="4">
    <source>
        <dbReference type="ARBA" id="ARBA00022723"/>
    </source>
</evidence>
<dbReference type="InterPro" id="IPR010666">
    <property type="entry name" value="Znf_GRF"/>
</dbReference>
<feature type="region of interest" description="Disordered" evidence="12">
    <location>
        <begin position="405"/>
        <end position="425"/>
    </location>
</feature>
<dbReference type="SMART" id="SM00437">
    <property type="entry name" value="TOP1Ac"/>
    <property type="match status" value="1"/>
</dbReference>
<dbReference type="Gene3D" id="1.10.460.10">
    <property type="entry name" value="Topoisomerase I, domain 2"/>
    <property type="match status" value="1"/>
</dbReference>
<evidence type="ECO:0000313" key="17">
    <source>
        <dbReference type="Proteomes" id="UP000612746"/>
    </source>
</evidence>
<reference evidence="16" key="1">
    <citation type="submission" date="2020-12" db="EMBL/GenBank/DDBJ databases">
        <title>Metabolic potential, ecology and presence of endohyphal bacteria is reflected in genomic diversity of Mucoromycotina.</title>
        <authorList>
            <person name="Muszewska A."/>
            <person name="Okrasinska A."/>
            <person name="Steczkiewicz K."/>
            <person name="Drgas O."/>
            <person name="Orlowska M."/>
            <person name="Perlinska-Lenart U."/>
            <person name="Aleksandrzak-Piekarczyk T."/>
            <person name="Szatraj K."/>
            <person name="Zielenkiewicz U."/>
            <person name="Pilsyk S."/>
            <person name="Malc E."/>
            <person name="Mieczkowski P."/>
            <person name="Kruszewska J.S."/>
            <person name="Biernat P."/>
            <person name="Pawlowska J."/>
        </authorList>
    </citation>
    <scope>NUCLEOTIDE SEQUENCE</scope>
    <source>
        <strain evidence="16">WA0000051536</strain>
    </source>
</reference>
<dbReference type="InterPro" id="IPR013824">
    <property type="entry name" value="Topo_IA_cen_sub1"/>
</dbReference>
<feature type="non-terminal residue" evidence="16">
    <location>
        <position position="1"/>
    </location>
</feature>
<feature type="domain" description="Toprim" evidence="13">
    <location>
        <begin position="18"/>
        <end position="162"/>
    </location>
</feature>
<comment type="function">
    <text evidence="11">Introduces a single-strand break via transesterification at a target site in duplex DNA. Releases the supercoiling and torsional tension of DNA introduced during the DNA replication and transcription by transiently cleaving and rejoining one strand of the DNA duplex. The scissile phosphodiester is attacked by the catalytic tyrosine of the enzyme, resulting in the formation of a DNA-(5'-phosphotyrosyl)-enzyme intermediate and the expulsion of a 3'-OH DNA strand.</text>
</comment>
<dbReference type="SMART" id="SM00436">
    <property type="entry name" value="TOP1Bc"/>
    <property type="match status" value="1"/>
</dbReference>
<comment type="similarity">
    <text evidence="2 11">Belongs to the type IA topoisomerase family.</text>
</comment>
<feature type="domain" description="GRF-type" evidence="14">
    <location>
        <begin position="891"/>
        <end position="936"/>
    </location>
</feature>
<evidence type="ECO:0000256" key="2">
    <source>
        <dbReference type="ARBA" id="ARBA00009446"/>
    </source>
</evidence>
<dbReference type="InterPro" id="IPR003601">
    <property type="entry name" value="Topo_IA_2"/>
</dbReference>
<dbReference type="PANTHER" id="PTHR11390">
    <property type="entry name" value="PROKARYOTIC DNA TOPOISOMERASE"/>
    <property type="match status" value="1"/>
</dbReference>
<dbReference type="SMART" id="SM00493">
    <property type="entry name" value="TOPRIM"/>
    <property type="match status" value="1"/>
</dbReference>
<feature type="compositionally biased region" description="Polar residues" evidence="12">
    <location>
        <begin position="697"/>
        <end position="714"/>
    </location>
</feature>
<comment type="catalytic activity">
    <reaction evidence="1 11">
        <text>ATP-independent breakage of single-stranded DNA, followed by passage and rejoining.</text>
        <dbReference type="EC" id="5.6.2.1"/>
    </reaction>
</comment>
<comment type="caution">
    <text evidence="16">The sequence shown here is derived from an EMBL/GenBank/DDBJ whole genome shotgun (WGS) entry which is preliminary data.</text>
</comment>
<dbReference type="EC" id="5.6.2.1" evidence="3 11"/>
<dbReference type="Pfam" id="PF01751">
    <property type="entry name" value="Toprim"/>
    <property type="match status" value="1"/>
</dbReference>
<dbReference type="GO" id="GO:0031422">
    <property type="term" value="C:RecQ family helicase-topoisomerase III complex"/>
    <property type="evidence" value="ECO:0007669"/>
    <property type="project" value="TreeGrafter"/>
</dbReference>
<dbReference type="GO" id="GO:0006281">
    <property type="term" value="P:DNA repair"/>
    <property type="evidence" value="ECO:0007669"/>
    <property type="project" value="TreeGrafter"/>
</dbReference>
<dbReference type="EMBL" id="JAEPRA010000004">
    <property type="protein sequence ID" value="KAG2186662.1"/>
    <property type="molecule type" value="Genomic_DNA"/>
</dbReference>
<dbReference type="Gene3D" id="1.10.290.10">
    <property type="entry name" value="Topoisomerase I, domain 4"/>
    <property type="match status" value="1"/>
</dbReference>
<protein>
    <recommendedName>
        <fullName evidence="3 11">DNA topoisomerase</fullName>
        <ecNumber evidence="3 11">5.6.2.1</ecNumber>
    </recommendedName>
</protein>
<dbReference type="InterPro" id="IPR000380">
    <property type="entry name" value="Topo_IA"/>
</dbReference>
<dbReference type="GO" id="GO:0003917">
    <property type="term" value="F:DNA topoisomerase type I (single strand cut, ATP-independent) activity"/>
    <property type="evidence" value="ECO:0007669"/>
    <property type="project" value="UniProtKB-EC"/>
</dbReference>
<dbReference type="Pfam" id="PF06839">
    <property type="entry name" value="Zn_ribbon_GRF"/>
    <property type="match status" value="5"/>
</dbReference>
<feature type="domain" description="GRF-type" evidence="14">
    <location>
        <begin position="977"/>
        <end position="1021"/>
    </location>
</feature>
<dbReference type="GO" id="GO:0005634">
    <property type="term" value="C:nucleus"/>
    <property type="evidence" value="ECO:0007669"/>
    <property type="project" value="TreeGrafter"/>
</dbReference>
<dbReference type="FunFam" id="3.40.50.140:FF:000005">
    <property type="entry name" value="DNA topoisomerase"/>
    <property type="match status" value="1"/>
</dbReference>
<organism evidence="16 17">
    <name type="scientific">Umbelopsis vinacea</name>
    <dbReference type="NCBI Taxonomy" id="44442"/>
    <lineage>
        <taxon>Eukaryota</taxon>
        <taxon>Fungi</taxon>
        <taxon>Fungi incertae sedis</taxon>
        <taxon>Mucoromycota</taxon>
        <taxon>Mucoromycotina</taxon>
        <taxon>Umbelopsidomycetes</taxon>
        <taxon>Umbelopsidales</taxon>
        <taxon>Umbelopsidaceae</taxon>
        <taxon>Umbelopsis</taxon>
    </lineage>
</organism>
<evidence type="ECO:0000256" key="6">
    <source>
        <dbReference type="ARBA" id="ARBA00022833"/>
    </source>
</evidence>
<dbReference type="InterPro" id="IPR023405">
    <property type="entry name" value="Topo_IA_core_domain"/>
</dbReference>
<evidence type="ECO:0000256" key="11">
    <source>
        <dbReference type="RuleBase" id="RU362092"/>
    </source>
</evidence>
<dbReference type="InterPro" id="IPR013497">
    <property type="entry name" value="Topo_IA_cen"/>
</dbReference>
<proteinExistence type="inferred from homology"/>
<dbReference type="PROSITE" id="PS50880">
    <property type="entry name" value="TOPRIM"/>
    <property type="match status" value="1"/>
</dbReference>
<evidence type="ECO:0000313" key="16">
    <source>
        <dbReference type="EMBL" id="KAG2186662.1"/>
    </source>
</evidence>
<evidence type="ECO:0000256" key="9">
    <source>
        <dbReference type="ARBA" id="ARBA00023235"/>
    </source>
</evidence>
<feature type="region of interest" description="Disordered" evidence="12">
    <location>
        <begin position="636"/>
        <end position="714"/>
    </location>
</feature>
<feature type="domain" description="Topo IA-type catalytic" evidence="15">
    <location>
        <begin position="180"/>
        <end position="618"/>
    </location>
</feature>
<dbReference type="InterPro" id="IPR034144">
    <property type="entry name" value="TOPRIM_TopoIII"/>
</dbReference>
<feature type="compositionally biased region" description="Gly residues" evidence="12">
    <location>
        <begin position="657"/>
        <end position="689"/>
    </location>
</feature>
<keyword evidence="6" id="KW-0862">Zinc</keyword>
<keyword evidence="4" id="KW-0479">Metal-binding</keyword>
<feature type="domain" description="GRF-type" evidence="14">
    <location>
        <begin position="711"/>
        <end position="752"/>
    </location>
</feature>
<dbReference type="Proteomes" id="UP000612746">
    <property type="component" value="Unassembled WGS sequence"/>
</dbReference>
<keyword evidence="7 11" id="KW-0799">Topoisomerase</keyword>
<evidence type="ECO:0000256" key="7">
    <source>
        <dbReference type="ARBA" id="ARBA00023029"/>
    </source>
</evidence>
<dbReference type="PROSITE" id="PS52039">
    <property type="entry name" value="TOPO_IA_2"/>
    <property type="match status" value="1"/>
</dbReference>
<keyword evidence="9 11" id="KW-0413">Isomerase</keyword>
<dbReference type="InterPro" id="IPR013825">
    <property type="entry name" value="Topo_IA_cen_sub2"/>
</dbReference>